<dbReference type="InterPro" id="IPR011009">
    <property type="entry name" value="Kinase-like_dom_sf"/>
</dbReference>
<dbReference type="GO" id="GO:0061630">
    <property type="term" value="F:ubiquitin protein ligase activity"/>
    <property type="evidence" value="ECO:0007669"/>
    <property type="project" value="UniProtKB-EC"/>
</dbReference>
<keyword evidence="12" id="KW-1185">Reference proteome</keyword>
<dbReference type="Pfam" id="PF04564">
    <property type="entry name" value="U-box"/>
    <property type="match status" value="1"/>
</dbReference>
<keyword evidence="6" id="KW-0833">Ubl conjugation pathway</keyword>
<evidence type="ECO:0000256" key="5">
    <source>
        <dbReference type="ARBA" id="ARBA00022679"/>
    </source>
</evidence>
<dbReference type="GO" id="GO:0005524">
    <property type="term" value="F:ATP binding"/>
    <property type="evidence" value="ECO:0007669"/>
    <property type="project" value="InterPro"/>
</dbReference>
<dbReference type="SUPFAM" id="SSF52402">
    <property type="entry name" value="Adenine nucleotide alpha hydrolases-like"/>
    <property type="match status" value="1"/>
</dbReference>
<evidence type="ECO:0000313" key="11">
    <source>
        <dbReference type="EMBL" id="KAK4279343.1"/>
    </source>
</evidence>
<reference evidence="11" key="1">
    <citation type="submission" date="2023-10" db="EMBL/GenBank/DDBJ databases">
        <title>Chromosome-level genome of the transformable northern wattle, Acacia crassicarpa.</title>
        <authorList>
            <person name="Massaro I."/>
            <person name="Sinha N.R."/>
            <person name="Poethig S."/>
            <person name="Leichty A.R."/>
        </authorList>
    </citation>
    <scope>NUCLEOTIDE SEQUENCE</scope>
    <source>
        <strain evidence="11">Acra3RX</strain>
        <tissue evidence="11">Leaf</tissue>
    </source>
</reference>
<keyword evidence="7" id="KW-0175">Coiled coil</keyword>
<sequence length="786" mass="88811">MGSTEGIEGERLEDVGLKETVYVAVGKNIEKSRQLLLWAVHNCFEKKICVLHVHRPERINYLNRKLNGIEPEDNQIKAFQEQERQKVHKLLDQYVLTVTLAGVEANKILIKMDSIEKGILHAIAEHNIKWLVMGTSGDIYRSDKLAEEGSKKAVLVFEQASVSCNIWFIHKGNLIYKSADSKDISEIETAPSLSVLVSNTGGKQYEISSEYTPSSQKYLDAEKMEGILINFSSRCSEESVKSSTKLTDLPSLEVGSDAQDDTREQDGRRELANVDARSFRSNELVGAVESSNIEDNSTVVVEESESLCANEISRRRELEELYAREKLELQKVKEQQDEIMGKLRMIQDQNSALEGQVVESKIMAAELEEKILSAVELLISFKDKRDKLKIEHLNAARELNKLRNFVNADAEYSHGTKFPTFSFLKINEATNDFDPSWKIGEGRYGSVYKGLLHNMQVAIRMLPSYGCQSLPEFQHQVEVLSRVRHRNLITLIGSCPESRSLIYDYRNNGSLEDHLARKDKTPLPWQIRISIAADICSALIFIHSCEPCIIHGNLKPSKILLDVNFVAKLCDFGFSSLVQFSGHPADSDKTVDKRNESLVYADPEFLTTGKLTPESDVYSFGIILLQLLTGRPLSGIVRDTKCALEKENLKAVLDISAGEWPLYQVEQLAYLALRCSEKTQMNRPDLLSEIWSLLQPLQSSCSNMSPYSTSKKLQRPPSHFVCPIFQEVMKDPYIAADGFTYEEDAIRGWLDSGHNTSPMTNLKLEHTNLVPNYALLNAIQEWQHLQ</sequence>
<feature type="region of interest" description="Disordered" evidence="8">
    <location>
        <begin position="246"/>
        <end position="266"/>
    </location>
</feature>
<evidence type="ECO:0000259" key="10">
    <source>
        <dbReference type="PROSITE" id="PS51698"/>
    </source>
</evidence>
<dbReference type="CDD" id="cd01989">
    <property type="entry name" value="USP_STK_Ubox_N"/>
    <property type="match status" value="1"/>
</dbReference>
<evidence type="ECO:0000256" key="7">
    <source>
        <dbReference type="SAM" id="Coils"/>
    </source>
</evidence>
<comment type="catalytic activity">
    <reaction evidence="1">
        <text>S-ubiquitinyl-[E2 ubiquitin-conjugating enzyme]-L-cysteine + [acceptor protein]-L-lysine = [E2 ubiquitin-conjugating enzyme]-L-cysteine + N(6)-ubiquitinyl-[acceptor protein]-L-lysine.</text>
        <dbReference type="EC" id="2.3.2.27"/>
    </reaction>
</comment>
<dbReference type="AlphaFoldDB" id="A0AAE1MY01"/>
<dbReference type="Pfam" id="PF07714">
    <property type="entry name" value="PK_Tyr_Ser-Thr"/>
    <property type="match status" value="1"/>
</dbReference>
<feature type="domain" description="Protein kinase" evidence="9">
    <location>
        <begin position="433"/>
        <end position="698"/>
    </location>
</feature>
<comment type="caution">
    <text evidence="11">The sequence shown here is derived from an EMBL/GenBank/DDBJ whole genome shotgun (WGS) entry which is preliminary data.</text>
</comment>
<dbReference type="Gene3D" id="1.10.510.10">
    <property type="entry name" value="Transferase(Phosphotransferase) domain 1"/>
    <property type="match status" value="1"/>
</dbReference>
<dbReference type="PANTHER" id="PTHR45647">
    <property type="entry name" value="OS02G0152300 PROTEIN"/>
    <property type="match status" value="1"/>
</dbReference>
<feature type="coiled-coil region" evidence="7">
    <location>
        <begin position="315"/>
        <end position="370"/>
    </location>
</feature>
<dbReference type="PANTHER" id="PTHR45647:SF22">
    <property type="entry name" value="U-BOX DOMAIN-CONTAINING PROTEIN 32"/>
    <property type="match status" value="1"/>
</dbReference>
<dbReference type="InterPro" id="IPR000719">
    <property type="entry name" value="Prot_kinase_dom"/>
</dbReference>
<dbReference type="SUPFAM" id="SSF57850">
    <property type="entry name" value="RING/U-box"/>
    <property type="match status" value="1"/>
</dbReference>
<dbReference type="InterPro" id="IPR001245">
    <property type="entry name" value="Ser-Thr/Tyr_kinase_cat_dom"/>
</dbReference>
<dbReference type="GO" id="GO:0016567">
    <property type="term" value="P:protein ubiquitination"/>
    <property type="evidence" value="ECO:0007669"/>
    <property type="project" value="InterPro"/>
</dbReference>
<proteinExistence type="predicted"/>
<evidence type="ECO:0000256" key="4">
    <source>
        <dbReference type="ARBA" id="ARBA00012483"/>
    </source>
</evidence>
<dbReference type="EMBL" id="JAWXYG010000002">
    <property type="protein sequence ID" value="KAK4279343.1"/>
    <property type="molecule type" value="Genomic_DNA"/>
</dbReference>
<comment type="function">
    <text evidence="2">Functions as an E3 ubiquitin ligase.</text>
</comment>
<evidence type="ECO:0000256" key="6">
    <source>
        <dbReference type="ARBA" id="ARBA00022786"/>
    </source>
</evidence>
<dbReference type="PROSITE" id="PS51698">
    <property type="entry name" value="U_BOX"/>
    <property type="match status" value="1"/>
</dbReference>
<evidence type="ECO:0000259" key="9">
    <source>
        <dbReference type="PROSITE" id="PS50011"/>
    </source>
</evidence>
<dbReference type="EC" id="2.3.2.27" evidence="4"/>
<comment type="pathway">
    <text evidence="3">Protein modification; protein ubiquitination.</text>
</comment>
<dbReference type="Gene3D" id="3.30.200.20">
    <property type="entry name" value="Phosphorylase Kinase, domain 1"/>
    <property type="match status" value="1"/>
</dbReference>
<name>A0AAE1MY01_9FABA</name>
<evidence type="ECO:0000256" key="8">
    <source>
        <dbReference type="SAM" id="MobiDB-lite"/>
    </source>
</evidence>
<dbReference type="GO" id="GO:0004672">
    <property type="term" value="F:protein kinase activity"/>
    <property type="evidence" value="ECO:0007669"/>
    <property type="project" value="InterPro"/>
</dbReference>
<dbReference type="SMART" id="SM00504">
    <property type="entry name" value="Ubox"/>
    <property type="match status" value="1"/>
</dbReference>
<organism evidence="11 12">
    <name type="scientific">Acacia crassicarpa</name>
    <name type="common">northern wattle</name>
    <dbReference type="NCBI Taxonomy" id="499986"/>
    <lineage>
        <taxon>Eukaryota</taxon>
        <taxon>Viridiplantae</taxon>
        <taxon>Streptophyta</taxon>
        <taxon>Embryophyta</taxon>
        <taxon>Tracheophyta</taxon>
        <taxon>Spermatophyta</taxon>
        <taxon>Magnoliopsida</taxon>
        <taxon>eudicotyledons</taxon>
        <taxon>Gunneridae</taxon>
        <taxon>Pentapetalae</taxon>
        <taxon>rosids</taxon>
        <taxon>fabids</taxon>
        <taxon>Fabales</taxon>
        <taxon>Fabaceae</taxon>
        <taxon>Caesalpinioideae</taxon>
        <taxon>mimosoid clade</taxon>
        <taxon>Acacieae</taxon>
        <taxon>Acacia</taxon>
    </lineage>
</organism>
<evidence type="ECO:0000256" key="1">
    <source>
        <dbReference type="ARBA" id="ARBA00000900"/>
    </source>
</evidence>
<dbReference type="InterPro" id="IPR051348">
    <property type="entry name" value="U-box_ubiquitin_ligases"/>
</dbReference>
<dbReference type="PROSITE" id="PS50011">
    <property type="entry name" value="PROTEIN_KINASE_DOM"/>
    <property type="match status" value="1"/>
</dbReference>
<dbReference type="CDD" id="cd16655">
    <property type="entry name" value="RING-Ubox_WDSUB1-like"/>
    <property type="match status" value="1"/>
</dbReference>
<dbReference type="InterPro" id="IPR013083">
    <property type="entry name" value="Znf_RING/FYVE/PHD"/>
</dbReference>
<dbReference type="Proteomes" id="UP001293593">
    <property type="component" value="Unassembled WGS sequence"/>
</dbReference>
<dbReference type="InterPro" id="IPR014729">
    <property type="entry name" value="Rossmann-like_a/b/a_fold"/>
</dbReference>
<dbReference type="Gene3D" id="3.40.50.620">
    <property type="entry name" value="HUPs"/>
    <property type="match status" value="1"/>
</dbReference>
<evidence type="ECO:0000256" key="3">
    <source>
        <dbReference type="ARBA" id="ARBA00004906"/>
    </source>
</evidence>
<accession>A0AAE1MY01</accession>
<feature type="domain" description="U-box" evidence="10">
    <location>
        <begin position="715"/>
        <end position="786"/>
    </location>
</feature>
<protein>
    <recommendedName>
        <fullName evidence="4">RING-type E3 ubiquitin transferase</fullName>
        <ecNumber evidence="4">2.3.2.27</ecNumber>
    </recommendedName>
</protein>
<evidence type="ECO:0000313" key="12">
    <source>
        <dbReference type="Proteomes" id="UP001293593"/>
    </source>
</evidence>
<dbReference type="Gene3D" id="3.30.40.10">
    <property type="entry name" value="Zinc/RING finger domain, C3HC4 (zinc finger)"/>
    <property type="match status" value="1"/>
</dbReference>
<dbReference type="SUPFAM" id="SSF56112">
    <property type="entry name" value="Protein kinase-like (PK-like)"/>
    <property type="match status" value="1"/>
</dbReference>
<evidence type="ECO:0000256" key="2">
    <source>
        <dbReference type="ARBA" id="ARBA00003861"/>
    </source>
</evidence>
<keyword evidence="5" id="KW-0808">Transferase</keyword>
<dbReference type="InterPro" id="IPR003613">
    <property type="entry name" value="Ubox_domain"/>
</dbReference>
<gene>
    <name evidence="11" type="ORF">QN277_011139</name>
</gene>